<accession>A0A1B7JMM1</accession>
<evidence type="ECO:0000256" key="6">
    <source>
        <dbReference type="ARBA" id="ARBA00022692"/>
    </source>
</evidence>
<dbReference type="PATRIC" id="fig|1354272.4.peg.3150"/>
<keyword evidence="6" id="KW-0812">Transmembrane</keyword>
<keyword evidence="13" id="KW-1185">Reference proteome</keyword>
<dbReference type="GO" id="GO:0009297">
    <property type="term" value="P:pilus assembly"/>
    <property type="evidence" value="ECO:0007669"/>
    <property type="project" value="InterPro"/>
</dbReference>
<feature type="domain" description="PapC-like C-terminal" evidence="10">
    <location>
        <begin position="777"/>
        <end position="838"/>
    </location>
</feature>
<organism evidence="12 13">
    <name type="scientific">Providencia heimbachae ATCC 35613</name>
    <dbReference type="NCBI Taxonomy" id="1354272"/>
    <lineage>
        <taxon>Bacteria</taxon>
        <taxon>Pseudomonadati</taxon>
        <taxon>Pseudomonadota</taxon>
        <taxon>Gammaproteobacteria</taxon>
        <taxon>Enterobacterales</taxon>
        <taxon>Morganellaceae</taxon>
        <taxon>Providencia</taxon>
    </lineage>
</organism>
<dbReference type="Proteomes" id="UP000078224">
    <property type="component" value="Unassembled WGS sequence"/>
</dbReference>
<dbReference type="GO" id="GO:0009279">
    <property type="term" value="C:cell outer membrane"/>
    <property type="evidence" value="ECO:0007669"/>
    <property type="project" value="UniProtKB-SubCell"/>
</dbReference>
<keyword evidence="9" id="KW-0998">Cell outer membrane</keyword>
<keyword evidence="3" id="KW-0813">Transport</keyword>
<evidence type="ECO:0000256" key="7">
    <source>
        <dbReference type="ARBA" id="ARBA00022729"/>
    </source>
</evidence>
<dbReference type="GO" id="GO:0015473">
    <property type="term" value="F:fimbrial usher porin activity"/>
    <property type="evidence" value="ECO:0007669"/>
    <property type="project" value="InterPro"/>
</dbReference>
<evidence type="ECO:0000256" key="9">
    <source>
        <dbReference type="ARBA" id="ARBA00023237"/>
    </source>
</evidence>
<dbReference type="Gene3D" id="3.10.20.410">
    <property type="match status" value="1"/>
</dbReference>
<dbReference type="InterPro" id="IPR025949">
    <property type="entry name" value="PapC-like_C"/>
</dbReference>
<evidence type="ECO:0000256" key="3">
    <source>
        <dbReference type="ARBA" id="ARBA00022448"/>
    </source>
</evidence>
<dbReference type="InterPro" id="IPR025885">
    <property type="entry name" value="PapC_N"/>
</dbReference>
<protein>
    <submittedName>
        <fullName evidence="12">Outer membrane fimbrial usher protein</fullName>
    </submittedName>
</protein>
<dbReference type="Pfam" id="PF00577">
    <property type="entry name" value="Usher"/>
    <property type="match status" value="1"/>
</dbReference>
<dbReference type="PANTHER" id="PTHR30451">
    <property type="entry name" value="OUTER MEMBRANE USHER PROTEIN"/>
    <property type="match status" value="1"/>
</dbReference>
<evidence type="ECO:0000256" key="2">
    <source>
        <dbReference type="ARBA" id="ARBA00008064"/>
    </source>
</evidence>
<feature type="domain" description="PapC N-terminal" evidence="11">
    <location>
        <begin position="36"/>
        <end position="182"/>
    </location>
</feature>
<gene>
    <name evidence="12" type="ORF">M998_3088</name>
</gene>
<dbReference type="EMBL" id="LXEW01000042">
    <property type="protein sequence ID" value="OAT49112.1"/>
    <property type="molecule type" value="Genomic_DNA"/>
</dbReference>
<keyword evidence="4" id="KW-1134">Transmembrane beta strand</keyword>
<evidence type="ECO:0000256" key="5">
    <source>
        <dbReference type="ARBA" id="ARBA00022558"/>
    </source>
</evidence>
<dbReference type="Pfam" id="PF13954">
    <property type="entry name" value="PapC_N"/>
    <property type="match status" value="1"/>
</dbReference>
<proteinExistence type="inferred from homology"/>
<comment type="caution">
    <text evidence="12">The sequence shown here is derived from an EMBL/GenBank/DDBJ whole genome shotgun (WGS) entry which is preliminary data.</text>
</comment>
<dbReference type="PANTHER" id="PTHR30451:SF21">
    <property type="entry name" value="FIMBRIAL USHER DOMAIN-CONTAINING PROTEIN YDET-RELATED"/>
    <property type="match status" value="1"/>
</dbReference>
<dbReference type="Pfam" id="PF13953">
    <property type="entry name" value="PapC_C"/>
    <property type="match status" value="1"/>
</dbReference>
<sequence length="859" mass="93119">MNGDAVKGMKIKIIALEVFACCYALIPSFTHAESYYDPGLLMHGSGIDVSQIDLNDFSKSNALSPGTYEVTVNVNMIPAGDFNIAFEKQKNDHVTPVFTISELNKFGINTNSLPKLRDLTDDTIISDLPDYITDSTVIFDAQTLTINLSIPQIAMVPNFVGYVPPELRDDGVTALVMDYIFNYSNNKQLAKNHQKSGSTDSIFTNLNAGINVGPWRLRTSYLYNYNKDSNSSSVSDSKFSNTYVYRTINTIKSTLKAGEISTEGNIFDSIPMKGASLKSNSRLDPSSVQGFAPIVEGIANSNATVTVRQNGSVVYQTFVAPGRFIIRDIPASGLAGDMEVTIEEENGKQTIFTQAYSSLPMMERQGSYNYEFATGRYNGGITTSSAEKTFALGSFSIGLPLNMTTYGGLLAASGYTSFVGGIGLSLGVLGALSTDVTHSDAKFSDKNLKGQSYRIRYSKSLLSTGTSFDLTALRYTTENFYSFTDYNNAGHDIKDGLAPWTGSRQRYSFQTSISQSFDNYGSLSLRAAKNTYWNGLSSNTTAGMTYNNNYKGVSYSLSYIVDRVKSNNNTWPENRVVSFDVSVPLSLFSNSELAQSMSARYGISYDNHGDTRHQTGLTGSALNNNFSYGMYQNYNSSDDSYGGSLNGSYSANNSTISAGYSYSDTNRAMNASMSGRLIAHSDGITLSPNVGDTMAIITADGAKGAALMTGSKFDRFGNAIITQLASNTANQISINVNTLPDDITFKDTSMMVYPTDGAVIKRNFKTKIGYQVIINMSTSGKTPPFGAIASLVSDDKDDDVNTGIVGSNNQLYMSGLPNSGSINIKWGNQTGQCSINYSELERIQVTADSPVRTINAECK</sequence>
<evidence type="ECO:0000259" key="10">
    <source>
        <dbReference type="Pfam" id="PF13953"/>
    </source>
</evidence>
<dbReference type="SUPFAM" id="SSF141729">
    <property type="entry name" value="FimD N-terminal domain-like"/>
    <property type="match status" value="1"/>
</dbReference>
<evidence type="ECO:0000256" key="8">
    <source>
        <dbReference type="ARBA" id="ARBA00023136"/>
    </source>
</evidence>
<dbReference type="InterPro" id="IPR043142">
    <property type="entry name" value="PapC-like_C_sf"/>
</dbReference>
<dbReference type="InterPro" id="IPR000015">
    <property type="entry name" value="Fimb_usher"/>
</dbReference>
<comment type="subcellular location">
    <subcellularLocation>
        <location evidence="1">Cell outer membrane</location>
        <topology evidence="1">Multi-pass membrane protein</topology>
    </subcellularLocation>
</comment>
<evidence type="ECO:0000256" key="4">
    <source>
        <dbReference type="ARBA" id="ARBA00022452"/>
    </source>
</evidence>
<dbReference type="Gene3D" id="2.60.40.2610">
    <property type="entry name" value="Outer membrane usher protein FimD, plug domain"/>
    <property type="match status" value="1"/>
</dbReference>
<name>A0A1B7JMM1_9GAMM</name>
<reference evidence="12 13" key="1">
    <citation type="submission" date="2016-04" db="EMBL/GenBank/DDBJ databases">
        <title>ATOL: Assembling a taxonomically balanced genome-scale reconstruction of the evolutionary history of the Enterobacteriaceae.</title>
        <authorList>
            <person name="Plunkett G.III."/>
            <person name="Neeno-Eckwall E.C."/>
            <person name="Glasner J.D."/>
            <person name="Perna N.T."/>
        </authorList>
    </citation>
    <scope>NUCLEOTIDE SEQUENCE [LARGE SCALE GENOMIC DNA]</scope>
    <source>
        <strain evidence="12 13">ATCC 35613</strain>
    </source>
</reference>
<keyword evidence="7" id="KW-0732">Signal</keyword>
<dbReference type="InterPro" id="IPR037224">
    <property type="entry name" value="PapC_N_sf"/>
</dbReference>
<evidence type="ECO:0000259" key="11">
    <source>
        <dbReference type="Pfam" id="PF13954"/>
    </source>
</evidence>
<dbReference type="Gene3D" id="2.60.40.3110">
    <property type="match status" value="1"/>
</dbReference>
<evidence type="ECO:0000256" key="1">
    <source>
        <dbReference type="ARBA" id="ARBA00004571"/>
    </source>
</evidence>
<comment type="similarity">
    <text evidence="2">Belongs to the fimbrial export usher family.</text>
</comment>
<dbReference type="InterPro" id="IPR042186">
    <property type="entry name" value="FimD_plug_dom"/>
</dbReference>
<evidence type="ECO:0000313" key="13">
    <source>
        <dbReference type="Proteomes" id="UP000078224"/>
    </source>
</evidence>
<dbReference type="OrthoDB" id="6554712at2"/>
<dbReference type="AlphaFoldDB" id="A0A1B7JMM1"/>
<dbReference type="Gene3D" id="2.60.40.2070">
    <property type="match status" value="1"/>
</dbReference>
<evidence type="ECO:0000313" key="12">
    <source>
        <dbReference type="EMBL" id="OAT49112.1"/>
    </source>
</evidence>
<keyword evidence="5" id="KW-1029">Fimbrium biogenesis</keyword>
<keyword evidence="8" id="KW-0472">Membrane</keyword>